<dbReference type="KEGG" id="pchm:VFPPC_02142"/>
<keyword evidence="2" id="KW-1185">Reference proteome</keyword>
<accession>A0A179F6U5</accession>
<dbReference type="EMBL" id="LSBJ02000001">
    <property type="protein sequence ID" value="OAQ61132.1"/>
    <property type="molecule type" value="Genomic_DNA"/>
</dbReference>
<dbReference type="Proteomes" id="UP000078397">
    <property type="component" value="Unassembled WGS sequence"/>
</dbReference>
<evidence type="ECO:0000313" key="1">
    <source>
        <dbReference type="EMBL" id="OAQ61132.1"/>
    </source>
</evidence>
<proteinExistence type="predicted"/>
<sequence length="200" mass="21708">MLQQLAGDLSHNTLPFDKILCIGSELGSHLETIASCNRCVATKRKIHILSQTTSRLVGFYEAAHLSAPAAAATADLGDEEDGSTLIRQTGVTPASPSFSDSAQRSCLSKSLHTSDCRSVSCAMRLGKLAIVGAEARILGEVVLIDACLELHERMQEWKMAMDESLETVEEQYDATICHSLDRLAKLIGLLQYDGYAGDHW</sequence>
<dbReference type="GeneID" id="28845835"/>
<protein>
    <submittedName>
        <fullName evidence="1">Uncharacterized protein</fullName>
    </submittedName>
</protein>
<evidence type="ECO:0000313" key="2">
    <source>
        <dbReference type="Proteomes" id="UP000078397"/>
    </source>
</evidence>
<gene>
    <name evidence="1" type="ORF">VFPPC_02142</name>
</gene>
<dbReference type="RefSeq" id="XP_018138941.1">
    <property type="nucleotide sequence ID" value="XM_018281841.1"/>
</dbReference>
<reference evidence="1 2" key="1">
    <citation type="journal article" date="2016" name="PLoS Pathog.">
        <title>Biosynthesis of antibiotic leucinostatins in bio-control fungus Purpureocillium lilacinum and their inhibition on phytophthora revealed by genome mining.</title>
        <authorList>
            <person name="Wang G."/>
            <person name="Liu Z."/>
            <person name="Lin R."/>
            <person name="Li E."/>
            <person name="Mao Z."/>
            <person name="Ling J."/>
            <person name="Yang Y."/>
            <person name="Yin W.B."/>
            <person name="Xie B."/>
        </authorList>
    </citation>
    <scope>NUCLEOTIDE SEQUENCE [LARGE SCALE GENOMIC DNA]</scope>
    <source>
        <strain evidence="1">170</strain>
    </source>
</reference>
<comment type="caution">
    <text evidence="1">The sequence shown here is derived from an EMBL/GenBank/DDBJ whole genome shotgun (WGS) entry which is preliminary data.</text>
</comment>
<organism evidence="1 2">
    <name type="scientific">Pochonia chlamydosporia 170</name>
    <dbReference type="NCBI Taxonomy" id="1380566"/>
    <lineage>
        <taxon>Eukaryota</taxon>
        <taxon>Fungi</taxon>
        <taxon>Dikarya</taxon>
        <taxon>Ascomycota</taxon>
        <taxon>Pezizomycotina</taxon>
        <taxon>Sordariomycetes</taxon>
        <taxon>Hypocreomycetidae</taxon>
        <taxon>Hypocreales</taxon>
        <taxon>Clavicipitaceae</taxon>
        <taxon>Pochonia</taxon>
    </lineage>
</organism>
<dbReference type="AlphaFoldDB" id="A0A179F6U5"/>
<name>A0A179F6U5_METCM</name>
<dbReference type="STRING" id="1380566.A0A179F6U5"/>
<dbReference type="OrthoDB" id="5149446at2759"/>